<proteinExistence type="predicted"/>
<reference evidence="3" key="2">
    <citation type="submission" date="2019-10" db="EMBL/GenBank/DDBJ databases">
        <authorList>
            <consortium name="NCBI Genome Project"/>
        </authorList>
    </citation>
    <scope>NUCLEOTIDE SEQUENCE</scope>
    <source>
        <strain evidence="3">NI907</strain>
    </source>
</reference>
<organism evidence="2 3">
    <name type="scientific">Pyricularia grisea</name>
    <name type="common">Crabgrass-specific blast fungus</name>
    <name type="synonym">Magnaporthe grisea</name>
    <dbReference type="NCBI Taxonomy" id="148305"/>
    <lineage>
        <taxon>Eukaryota</taxon>
        <taxon>Fungi</taxon>
        <taxon>Dikarya</taxon>
        <taxon>Ascomycota</taxon>
        <taxon>Pezizomycotina</taxon>
        <taxon>Sordariomycetes</taxon>
        <taxon>Sordariomycetidae</taxon>
        <taxon>Magnaporthales</taxon>
        <taxon>Pyriculariaceae</taxon>
        <taxon>Pyricularia</taxon>
    </lineage>
</organism>
<sequence length="133" mass="15283">MRLRRARESWTSVGGTNREVQEKTGSWSRCNEGALSEAVKDQSDVYGTSPPAKTWMGLSRIFWFGFWISNKCMKTRGPKMSARYVVKVGGAKQTHVNARPMWSSRRCGCREGKSKRRKRECRYQRGENKLGKS</sequence>
<dbReference type="Proteomes" id="UP000515153">
    <property type="component" value="Unplaced"/>
</dbReference>
<dbReference type="AlphaFoldDB" id="A0A6P8BLA9"/>
<reference evidence="3" key="3">
    <citation type="submission" date="2025-08" db="UniProtKB">
        <authorList>
            <consortium name="RefSeq"/>
        </authorList>
    </citation>
    <scope>IDENTIFICATION</scope>
    <source>
        <strain evidence="3">NI907</strain>
    </source>
</reference>
<dbReference type="KEGG" id="pgri:PgNI_00213"/>
<accession>A0A6P8BLA9</accession>
<feature type="region of interest" description="Disordered" evidence="1">
    <location>
        <begin position="1"/>
        <end position="26"/>
    </location>
</feature>
<evidence type="ECO:0000256" key="1">
    <source>
        <dbReference type="SAM" id="MobiDB-lite"/>
    </source>
</evidence>
<evidence type="ECO:0000313" key="3">
    <source>
        <dbReference type="RefSeq" id="XP_030987814.1"/>
    </source>
</evidence>
<reference evidence="3" key="1">
    <citation type="journal article" date="2019" name="Mol. Biol. Evol.">
        <title>Blast fungal genomes show frequent chromosomal changes, gene gains and losses, and effector gene turnover.</title>
        <authorList>
            <person name="Gomez Luciano L.B."/>
            <person name="Jason Tsai I."/>
            <person name="Chuma I."/>
            <person name="Tosa Y."/>
            <person name="Chen Y.H."/>
            <person name="Li J.Y."/>
            <person name="Li M.Y."/>
            <person name="Jade Lu M.Y."/>
            <person name="Nakayashiki H."/>
            <person name="Li W.H."/>
        </authorList>
    </citation>
    <scope>NUCLEOTIDE SEQUENCE</scope>
    <source>
        <strain evidence="3">NI907</strain>
    </source>
</reference>
<keyword evidence="2" id="KW-1185">Reference proteome</keyword>
<gene>
    <name evidence="3" type="ORF">PgNI_00213</name>
</gene>
<evidence type="ECO:0000313" key="2">
    <source>
        <dbReference type="Proteomes" id="UP000515153"/>
    </source>
</evidence>
<dbReference type="RefSeq" id="XP_030987814.1">
    <property type="nucleotide sequence ID" value="XM_031120295.1"/>
</dbReference>
<protein>
    <submittedName>
        <fullName evidence="3">Uncharacterized protein</fullName>
    </submittedName>
</protein>
<dbReference type="GeneID" id="41955209"/>
<name>A0A6P8BLA9_PYRGI</name>